<keyword evidence="2" id="KW-0150">Chloroplast</keyword>
<feature type="transmembrane region" description="Helical" evidence="1">
    <location>
        <begin position="20"/>
        <end position="37"/>
    </location>
</feature>
<dbReference type="RefSeq" id="YP_009511785.1">
    <property type="nucleotide sequence ID" value="NC_039145.1"/>
</dbReference>
<keyword evidence="1" id="KW-0472">Membrane</keyword>
<name>A0A345UB26_9FLOR</name>
<feature type="transmembrane region" description="Helical" evidence="1">
    <location>
        <begin position="49"/>
        <end position="66"/>
    </location>
</feature>
<keyword evidence="1" id="KW-1133">Transmembrane helix</keyword>
<reference evidence="2" key="1">
    <citation type="submission" date="2018-05" db="EMBL/GenBank/DDBJ databases">
        <title>Organellar genomes of Gracilariaceae.</title>
        <authorList>
            <person name="Iha C."/>
            <person name="Oliveira M.C."/>
        </authorList>
    </citation>
    <scope>NUCLEOTIDE SEQUENCE</scope>
</reference>
<dbReference type="GeneID" id="37624343"/>
<geneLocation type="chloroplast" evidence="2"/>
<dbReference type="EMBL" id="MH396016">
    <property type="protein sequence ID" value="AXI97662.1"/>
    <property type="molecule type" value="Genomic_DNA"/>
</dbReference>
<gene>
    <name evidence="2" type="primary">orf138</name>
</gene>
<proteinExistence type="predicted"/>
<accession>A0A345UB26</accession>
<sequence length="138" mass="15934">MTLDRNNVDPDKRDEVDNQSFLLNTSSCFFDGIHTFIGNVRSSISKVRFLVPTVLLFAIFSSFLSFSKTSLDSKQITSLQNQLLQKESRVDALNRDLDRTLIKVRQILSKMIIWLMAKINLLKICLQKEVLNYLMMIS</sequence>
<keyword evidence="2" id="KW-0934">Plastid</keyword>
<evidence type="ECO:0000313" key="2">
    <source>
        <dbReference type="EMBL" id="AXI97662.1"/>
    </source>
</evidence>
<keyword evidence="1" id="KW-0812">Transmembrane</keyword>
<dbReference type="AlphaFoldDB" id="A0A345UB26"/>
<evidence type="ECO:0000256" key="1">
    <source>
        <dbReference type="SAM" id="Phobius"/>
    </source>
</evidence>
<organism evidence="2">
    <name type="scientific">Melanthalia intermedia</name>
    <dbReference type="NCBI Taxonomy" id="172989"/>
    <lineage>
        <taxon>Eukaryota</taxon>
        <taxon>Rhodophyta</taxon>
        <taxon>Florideophyceae</taxon>
        <taxon>Rhodymeniophycidae</taxon>
        <taxon>Gracilariales</taxon>
        <taxon>Gracilariaceae</taxon>
        <taxon>Melanthalia</taxon>
    </lineage>
</organism>
<protein>
    <submittedName>
        <fullName evidence="2">Uncharacterized protein</fullName>
    </submittedName>
</protein>